<keyword evidence="2" id="KW-0560">Oxidoreductase</keyword>
<reference evidence="4 5" key="1">
    <citation type="submission" date="2018-10" db="EMBL/GenBank/DDBJ databases">
        <title>Sequencing the genomes of 1000 actinobacteria strains.</title>
        <authorList>
            <person name="Klenk H.-P."/>
        </authorList>
    </citation>
    <scope>NUCLEOTIDE SEQUENCE [LARGE SCALE GENOMIC DNA]</scope>
    <source>
        <strain evidence="4 5">DSM 43911</strain>
    </source>
</reference>
<name>A0A495XFB8_9PSEU</name>
<evidence type="ECO:0000313" key="5">
    <source>
        <dbReference type="Proteomes" id="UP000272729"/>
    </source>
</evidence>
<dbReference type="InterPro" id="IPR011032">
    <property type="entry name" value="GroES-like_sf"/>
</dbReference>
<dbReference type="GO" id="GO:0016491">
    <property type="term" value="F:oxidoreductase activity"/>
    <property type="evidence" value="ECO:0007669"/>
    <property type="project" value="UniProtKB-KW"/>
</dbReference>
<dbReference type="SUPFAM" id="SSF51735">
    <property type="entry name" value="NAD(P)-binding Rossmann-fold domains"/>
    <property type="match status" value="1"/>
</dbReference>
<dbReference type="InterPro" id="IPR013154">
    <property type="entry name" value="ADH-like_N"/>
</dbReference>
<dbReference type="InterPro" id="IPR050129">
    <property type="entry name" value="Zn_alcohol_dh"/>
</dbReference>
<dbReference type="EMBL" id="RBXR01000001">
    <property type="protein sequence ID" value="RKT72697.1"/>
    <property type="molecule type" value="Genomic_DNA"/>
</dbReference>
<keyword evidence="5" id="KW-1185">Reference proteome</keyword>
<dbReference type="InterPro" id="IPR036291">
    <property type="entry name" value="NAD(P)-bd_dom_sf"/>
</dbReference>
<accession>A0A495XFB8</accession>
<proteinExistence type="predicted"/>
<dbReference type="Gene3D" id="3.40.50.720">
    <property type="entry name" value="NAD(P)-binding Rossmann-like Domain"/>
    <property type="match status" value="1"/>
</dbReference>
<dbReference type="SUPFAM" id="SSF50129">
    <property type="entry name" value="GroES-like"/>
    <property type="match status" value="1"/>
</dbReference>
<dbReference type="Gene3D" id="3.90.180.10">
    <property type="entry name" value="Medium-chain alcohol dehydrogenases, catalytic domain"/>
    <property type="match status" value="1"/>
</dbReference>
<organism evidence="4 5">
    <name type="scientific">Saccharothrix variisporea</name>
    <dbReference type="NCBI Taxonomy" id="543527"/>
    <lineage>
        <taxon>Bacteria</taxon>
        <taxon>Bacillati</taxon>
        <taxon>Actinomycetota</taxon>
        <taxon>Actinomycetes</taxon>
        <taxon>Pseudonocardiales</taxon>
        <taxon>Pseudonocardiaceae</taxon>
        <taxon>Saccharothrix</taxon>
    </lineage>
</organism>
<protein>
    <submittedName>
        <fullName evidence="4">Threonine dehydrogenase-like Zn-dependent dehydrogenase</fullName>
    </submittedName>
</protein>
<feature type="domain" description="Alcohol dehydrogenase-like N-terminal" evidence="3">
    <location>
        <begin position="42"/>
        <end position="156"/>
    </location>
</feature>
<evidence type="ECO:0000313" key="4">
    <source>
        <dbReference type="EMBL" id="RKT72697.1"/>
    </source>
</evidence>
<evidence type="ECO:0000256" key="1">
    <source>
        <dbReference type="ARBA" id="ARBA00001947"/>
    </source>
</evidence>
<evidence type="ECO:0000256" key="2">
    <source>
        <dbReference type="ARBA" id="ARBA00023002"/>
    </source>
</evidence>
<dbReference type="AlphaFoldDB" id="A0A495XFB8"/>
<comment type="cofactor">
    <cofactor evidence="1">
        <name>Zn(2+)</name>
        <dbReference type="ChEBI" id="CHEBI:29105"/>
    </cofactor>
</comment>
<dbReference type="Pfam" id="PF08240">
    <property type="entry name" value="ADH_N"/>
    <property type="match status" value="1"/>
</dbReference>
<dbReference type="PANTHER" id="PTHR43401">
    <property type="entry name" value="L-THREONINE 3-DEHYDROGENASE"/>
    <property type="match status" value="1"/>
</dbReference>
<gene>
    <name evidence="4" type="ORF">DFJ66_6021</name>
</gene>
<dbReference type="PANTHER" id="PTHR43401:SF2">
    <property type="entry name" value="L-THREONINE 3-DEHYDROGENASE"/>
    <property type="match status" value="1"/>
</dbReference>
<dbReference type="Proteomes" id="UP000272729">
    <property type="component" value="Unassembled WGS sequence"/>
</dbReference>
<sequence length="349" mass="36754">MSAPQHTRRLVGTWPTGTMPAALITGPKQVEVGTVPVPERRPGHVLVRTHYLGLCGTDLELFHGTASYLRDGRARYPHVFGHEWWGEVVAADDAPGFAPGDPVVGHTMITCGRCARCLGGARQQCTRMTEVGLYDQQGAAAQYVRMPAHALTPLPDELAVPWAVFVEPAVTVVEAFRRARVTGEDRVAVVGTGTIGLLSVQLASRWSEHVIAVGVDPAGLALAGVPAHLVPDAPAGEHSLVVEASGGAGAFATALRLVERGGRIALVGVSNEPEEGLVPGDIALRGVTVLGVQHGIDHYAETVRMFADGTLDGARLVAAVVPARTPERAFELLEHGRSGPPKVIIGADW</sequence>
<dbReference type="RefSeq" id="WP_211351375.1">
    <property type="nucleotide sequence ID" value="NZ_JBIUBA010000056.1"/>
</dbReference>
<comment type="caution">
    <text evidence="4">The sequence shown here is derived from an EMBL/GenBank/DDBJ whole genome shotgun (WGS) entry which is preliminary data.</text>
</comment>
<evidence type="ECO:0000259" key="3">
    <source>
        <dbReference type="Pfam" id="PF08240"/>
    </source>
</evidence>